<sequence>MNSLTGIRVVDLTASVAGPFATQILGDLGADVIKIERVGTGDDTRAWGPPFWQGESASFLALNRNKRSLSVDVKTPEGRKIVRELLDTADVFIQNLRPGAAAKLGFSREELAKTNPGIIVCDISGFGPRGAMKDDPAYDPLLQGFGGLMSLTGEQGGPPVRIPASILDQGTAMWSVIGILNALRTRDRTGVGSLVQTSLLGSALQWLPGQITGYLADGTVPERLGSGTVGISPYQAFATADGYLVIAAGNDRLYSRLCGMLERPDLLSDERFVDNPGRVRNRVELAFEIEKSTKSFATEELAAALTAVNVPVAAIQTLDQVLAHEQVQALGLIHEHPHPRISDYQTVASPMEFDGSFTPVHHVPPLLGEHTIEVLSDLGYDQKAIDELVAEGVVDTDSKAEHQ</sequence>
<evidence type="ECO:0000256" key="1">
    <source>
        <dbReference type="ARBA" id="ARBA00022679"/>
    </source>
</evidence>
<dbReference type="PANTHER" id="PTHR48207">
    <property type="entry name" value="SUCCINATE--HYDROXYMETHYLGLUTARATE COA-TRANSFERASE"/>
    <property type="match status" value="1"/>
</dbReference>
<dbReference type="KEGG" id="psul:AU252_01440"/>
<dbReference type="Gene3D" id="3.40.50.10540">
    <property type="entry name" value="Crotonobetainyl-coa:carnitine coa-transferase, domain 1"/>
    <property type="match status" value="1"/>
</dbReference>
<proteinExistence type="predicted"/>
<evidence type="ECO:0000313" key="2">
    <source>
        <dbReference type="EMBL" id="ALV39994.1"/>
    </source>
</evidence>
<evidence type="ECO:0000313" key="3">
    <source>
        <dbReference type="Proteomes" id="UP000065151"/>
    </source>
</evidence>
<reference evidence="2 3" key="1">
    <citation type="submission" date="2015-12" db="EMBL/GenBank/DDBJ databases">
        <authorList>
            <person name="Shamseldin A."/>
            <person name="Moawad H."/>
            <person name="Abd El-Rahim W.M."/>
            <person name="Sadowsky M.J."/>
        </authorList>
    </citation>
    <scope>NUCLEOTIDE SEQUENCE [LARGE SCALE GENOMIC DNA]</scope>
    <source>
        <strain evidence="2 3">Ar51</strain>
    </source>
</reference>
<dbReference type="EMBL" id="CP013747">
    <property type="protein sequence ID" value="ALV39994.1"/>
    <property type="molecule type" value="Genomic_DNA"/>
</dbReference>
<dbReference type="AlphaFoldDB" id="A0A0U3Q429"/>
<dbReference type="RefSeq" id="WP_058929204.1">
    <property type="nucleotide sequence ID" value="NZ_CP013747.1"/>
</dbReference>
<protein>
    <recommendedName>
        <fullName evidence="4">CoA-transferase</fullName>
    </recommendedName>
</protein>
<dbReference type="InterPro" id="IPR050483">
    <property type="entry name" value="CoA-transferase_III_domain"/>
</dbReference>
<dbReference type="InterPro" id="IPR023606">
    <property type="entry name" value="CoA-Trfase_III_dom_1_sf"/>
</dbReference>
<dbReference type="STRING" id="121292.AU252_01440"/>
<keyword evidence="1" id="KW-0808">Transferase</keyword>
<dbReference type="Gene3D" id="3.30.1540.10">
    <property type="entry name" value="formyl-coa transferase, domain 3"/>
    <property type="match status" value="1"/>
</dbReference>
<dbReference type="InterPro" id="IPR003673">
    <property type="entry name" value="CoA-Trfase_fam_III"/>
</dbReference>
<dbReference type="InterPro" id="IPR044855">
    <property type="entry name" value="CoA-Trfase_III_dom3_sf"/>
</dbReference>
<dbReference type="Proteomes" id="UP000065151">
    <property type="component" value="Chromosome"/>
</dbReference>
<gene>
    <name evidence="2" type="ORF">AU252_01440</name>
</gene>
<dbReference type="PANTHER" id="PTHR48207:SF3">
    <property type="entry name" value="SUCCINATE--HYDROXYMETHYLGLUTARATE COA-TRANSFERASE"/>
    <property type="match status" value="1"/>
</dbReference>
<accession>A0A0U3Q429</accession>
<dbReference type="SUPFAM" id="SSF89796">
    <property type="entry name" value="CoA-transferase family III (CaiB/BaiF)"/>
    <property type="match status" value="1"/>
</dbReference>
<dbReference type="Pfam" id="PF02515">
    <property type="entry name" value="CoA_transf_3"/>
    <property type="match status" value="1"/>
</dbReference>
<evidence type="ECO:0008006" key="4">
    <source>
        <dbReference type="Google" id="ProtNLM"/>
    </source>
</evidence>
<name>A0A0U3Q429_9MICC</name>
<organism evidence="2">
    <name type="scientific">Pseudarthrobacter sulfonivorans</name>
    <dbReference type="NCBI Taxonomy" id="121292"/>
    <lineage>
        <taxon>Bacteria</taxon>
        <taxon>Bacillati</taxon>
        <taxon>Actinomycetota</taxon>
        <taxon>Actinomycetes</taxon>
        <taxon>Micrococcales</taxon>
        <taxon>Micrococcaceae</taxon>
        <taxon>Pseudarthrobacter</taxon>
    </lineage>
</organism>
<dbReference type="GO" id="GO:0008410">
    <property type="term" value="F:CoA-transferase activity"/>
    <property type="evidence" value="ECO:0007669"/>
    <property type="project" value="TreeGrafter"/>
</dbReference>